<evidence type="ECO:0000256" key="1">
    <source>
        <dbReference type="SAM" id="Phobius"/>
    </source>
</evidence>
<organism evidence="2 3">
    <name type="scientific">Ornatilinea apprima</name>
    <dbReference type="NCBI Taxonomy" id="1134406"/>
    <lineage>
        <taxon>Bacteria</taxon>
        <taxon>Bacillati</taxon>
        <taxon>Chloroflexota</taxon>
        <taxon>Anaerolineae</taxon>
        <taxon>Anaerolineales</taxon>
        <taxon>Anaerolineaceae</taxon>
        <taxon>Ornatilinea</taxon>
    </lineage>
</organism>
<proteinExistence type="predicted"/>
<gene>
    <name evidence="2" type="ORF">ADN00_16805</name>
</gene>
<dbReference type="STRING" id="1134406.ADN00_16805"/>
<dbReference type="RefSeq" id="WP_075064210.1">
    <property type="nucleotide sequence ID" value="NZ_LGCL01000041.1"/>
</dbReference>
<keyword evidence="1" id="KW-0812">Transmembrane</keyword>
<name>A0A0P6WXX5_9CHLR</name>
<keyword evidence="1" id="KW-0472">Membrane</keyword>
<dbReference type="Proteomes" id="UP000050417">
    <property type="component" value="Unassembled WGS sequence"/>
</dbReference>
<dbReference type="PANTHER" id="PTHR31446">
    <property type="entry name" value="ACID PHOSPHATASE/VANADIUM-DEPENDENT HALOPEROXIDASE-RELATED PROTEIN"/>
    <property type="match status" value="1"/>
</dbReference>
<dbReference type="EMBL" id="LGCL01000041">
    <property type="protein sequence ID" value="KPL71367.1"/>
    <property type="molecule type" value="Genomic_DNA"/>
</dbReference>
<dbReference type="Pfam" id="PF02681">
    <property type="entry name" value="DUF212"/>
    <property type="match status" value="1"/>
</dbReference>
<reference evidence="2 3" key="1">
    <citation type="submission" date="2015-07" db="EMBL/GenBank/DDBJ databases">
        <title>Genome sequence of Ornatilinea apprima DSM 23815.</title>
        <authorList>
            <person name="Hemp J."/>
            <person name="Ward L.M."/>
            <person name="Pace L.A."/>
            <person name="Fischer W.W."/>
        </authorList>
    </citation>
    <scope>NUCLEOTIDE SEQUENCE [LARGE SCALE GENOMIC DNA]</scope>
    <source>
        <strain evidence="2 3">P3M-1</strain>
    </source>
</reference>
<feature type="transmembrane region" description="Helical" evidence="1">
    <location>
        <begin position="131"/>
        <end position="149"/>
    </location>
</feature>
<feature type="transmembrane region" description="Helical" evidence="1">
    <location>
        <begin position="53"/>
        <end position="86"/>
    </location>
</feature>
<dbReference type="PANTHER" id="PTHR31446:SF29">
    <property type="entry name" value="ACID PHOSPHATASE_VANADIUM-DEPENDENT HALOPEROXIDASE-RELATED PROTEIN"/>
    <property type="match status" value="1"/>
</dbReference>
<evidence type="ECO:0000313" key="3">
    <source>
        <dbReference type="Proteomes" id="UP000050417"/>
    </source>
</evidence>
<protein>
    <recommendedName>
        <fullName evidence="4">Acid phosphatase</fullName>
    </recommendedName>
</protein>
<dbReference type="InterPro" id="IPR003832">
    <property type="entry name" value="DUF212"/>
</dbReference>
<keyword evidence="1" id="KW-1133">Transmembrane helix</keyword>
<evidence type="ECO:0008006" key="4">
    <source>
        <dbReference type="Google" id="ProtNLM"/>
    </source>
</evidence>
<comment type="caution">
    <text evidence="2">The sequence shown here is derived from an EMBL/GenBank/DDBJ whole genome shotgun (WGS) entry which is preliminary data.</text>
</comment>
<accession>A0A0P6WXX5</accession>
<sequence>MILQQLANNHMLHAVLIAWFLAQFLKVPMEYLLNHNLNWGLWFSSGGMPSSHSALVTAAVASTGLYSGFDTPAFAVAVALAMVVIYDATGVRRQAGIQAQRINTMISELFMGHPISEERLKEVLGHTPRQVIAGVLLGIAISVSVWLIWPPVN</sequence>
<dbReference type="OrthoDB" id="9792681at2"/>
<dbReference type="PATRIC" id="fig|1134406.4.peg.421"/>
<keyword evidence="3" id="KW-1185">Reference proteome</keyword>
<evidence type="ECO:0000313" key="2">
    <source>
        <dbReference type="EMBL" id="KPL71367.1"/>
    </source>
</evidence>
<dbReference type="AlphaFoldDB" id="A0A0P6WXX5"/>
<feature type="transmembrane region" description="Helical" evidence="1">
    <location>
        <begin position="12"/>
        <end position="33"/>
    </location>
</feature>